<comment type="caution">
    <text evidence="4">The sequence shown here is derived from an EMBL/GenBank/DDBJ whole genome shotgun (WGS) entry which is preliminary data.</text>
</comment>
<evidence type="ECO:0000313" key="4">
    <source>
        <dbReference type="EMBL" id="KTR01422.1"/>
    </source>
</evidence>
<feature type="domain" description="Thioredoxin" evidence="2">
    <location>
        <begin position="11"/>
        <end position="134"/>
    </location>
</feature>
<dbReference type="Gene3D" id="3.40.30.10">
    <property type="entry name" value="Glutaredoxin"/>
    <property type="match status" value="1"/>
</dbReference>
<dbReference type="EMBL" id="LDQA01000100">
    <property type="protein sequence ID" value="KTR01422.1"/>
    <property type="molecule type" value="Genomic_DNA"/>
</dbReference>
<evidence type="ECO:0000313" key="6">
    <source>
        <dbReference type="Proteomes" id="UP000078529"/>
    </source>
</evidence>
<name>A0A175REB1_9HYPH</name>
<evidence type="ECO:0000256" key="1">
    <source>
        <dbReference type="SAM" id="SignalP"/>
    </source>
</evidence>
<dbReference type="EMBL" id="LDPZ01000049">
    <property type="protein sequence ID" value="KTQ86464.1"/>
    <property type="molecule type" value="Genomic_DNA"/>
</dbReference>
<dbReference type="Proteomes" id="UP000078272">
    <property type="component" value="Unassembled WGS sequence"/>
</dbReference>
<organism evidence="4 6">
    <name type="scientific">Aureimonas ureilytica</name>
    <dbReference type="NCBI Taxonomy" id="401562"/>
    <lineage>
        <taxon>Bacteria</taxon>
        <taxon>Pseudomonadati</taxon>
        <taxon>Pseudomonadota</taxon>
        <taxon>Alphaproteobacteria</taxon>
        <taxon>Hyphomicrobiales</taxon>
        <taxon>Aurantimonadaceae</taxon>
        <taxon>Aureimonas</taxon>
    </lineage>
</organism>
<sequence>MSVMILRTAAAAIVLSVSAFASAAASAAEIAPFEMAAFEKAQTDGKPIVVDIAAPWCPTCAAQKPIIEKLAADPAHADMKIFHVSFDDQKDVVRALNARMQSTLIAFDGAKETGRSVGDTNPASIAALFASTKGE</sequence>
<evidence type="ECO:0000313" key="5">
    <source>
        <dbReference type="Proteomes" id="UP000078272"/>
    </source>
</evidence>
<dbReference type="InterPro" id="IPR013766">
    <property type="entry name" value="Thioredoxin_domain"/>
</dbReference>
<dbReference type="PATRIC" id="fig|401562.3.peg.3532"/>
<dbReference type="AlphaFoldDB" id="A0A175REB1"/>
<dbReference type="OrthoDB" id="7950124at2"/>
<evidence type="ECO:0000313" key="3">
    <source>
        <dbReference type="EMBL" id="KTQ86464.1"/>
    </source>
</evidence>
<keyword evidence="1" id="KW-0732">Signal</keyword>
<proteinExistence type="predicted"/>
<dbReference type="RefSeq" id="WP_058602556.1">
    <property type="nucleotide sequence ID" value="NZ_LDPZ01000049.1"/>
</dbReference>
<feature type="chain" id="PRO_5008504256" evidence="1">
    <location>
        <begin position="28"/>
        <end position="135"/>
    </location>
</feature>
<keyword evidence="6" id="KW-1185">Reference proteome</keyword>
<dbReference type="SUPFAM" id="SSF52833">
    <property type="entry name" value="Thioredoxin-like"/>
    <property type="match status" value="1"/>
</dbReference>
<accession>A0A175REB1</accession>
<reference evidence="5 6" key="1">
    <citation type="journal article" date="2016" name="Front. Microbiol.">
        <title>Genomic Resource of Rice Seed Associated Bacteria.</title>
        <authorList>
            <person name="Midha S."/>
            <person name="Bansal K."/>
            <person name="Sharma S."/>
            <person name="Kumar N."/>
            <person name="Patil P.P."/>
            <person name="Chaudhry V."/>
            <person name="Patil P.B."/>
        </authorList>
    </citation>
    <scope>NUCLEOTIDE SEQUENCE [LARGE SCALE GENOMIC DNA]</scope>
    <source>
        <strain evidence="3 5">NS226</strain>
        <strain evidence="4 6">NS365</strain>
    </source>
</reference>
<evidence type="ECO:0000259" key="2">
    <source>
        <dbReference type="PROSITE" id="PS51352"/>
    </source>
</evidence>
<dbReference type="InterPro" id="IPR036249">
    <property type="entry name" value="Thioredoxin-like_sf"/>
</dbReference>
<protein>
    <submittedName>
        <fullName evidence="4">Thioredoxin</fullName>
    </submittedName>
</protein>
<feature type="signal peptide" evidence="1">
    <location>
        <begin position="1"/>
        <end position="27"/>
    </location>
</feature>
<dbReference type="STRING" id="401562.NS365_22705"/>
<dbReference type="CDD" id="cd02947">
    <property type="entry name" value="TRX_family"/>
    <property type="match status" value="1"/>
</dbReference>
<dbReference type="Proteomes" id="UP000078529">
    <property type="component" value="Unassembled WGS sequence"/>
</dbReference>
<gene>
    <name evidence="3" type="ORF">NS226_17955</name>
    <name evidence="4" type="ORF">NS365_22705</name>
</gene>
<dbReference type="Pfam" id="PF00085">
    <property type="entry name" value="Thioredoxin"/>
    <property type="match status" value="1"/>
</dbReference>
<dbReference type="PROSITE" id="PS51352">
    <property type="entry name" value="THIOREDOXIN_2"/>
    <property type="match status" value="1"/>
</dbReference>